<dbReference type="InterPro" id="IPR001940">
    <property type="entry name" value="Peptidase_S1C"/>
</dbReference>
<protein>
    <submittedName>
        <fullName evidence="7">Trypsin-like peptidase domain-containing protein</fullName>
    </submittedName>
</protein>
<dbReference type="SMART" id="SM00228">
    <property type="entry name" value="PDZ"/>
    <property type="match status" value="1"/>
</dbReference>
<dbReference type="PANTHER" id="PTHR43343">
    <property type="entry name" value="PEPTIDASE S12"/>
    <property type="match status" value="1"/>
</dbReference>
<dbReference type="GO" id="GO:0004252">
    <property type="term" value="F:serine-type endopeptidase activity"/>
    <property type="evidence" value="ECO:0007669"/>
    <property type="project" value="InterPro"/>
</dbReference>
<dbReference type="Pfam" id="PF13180">
    <property type="entry name" value="PDZ_2"/>
    <property type="match status" value="1"/>
</dbReference>
<comment type="caution">
    <text evidence="7">The sequence shown here is derived from an EMBL/GenBank/DDBJ whole genome shotgun (WGS) entry which is preliminary data.</text>
</comment>
<feature type="region of interest" description="Disordered" evidence="4">
    <location>
        <begin position="129"/>
        <end position="150"/>
    </location>
</feature>
<keyword evidence="5" id="KW-0812">Transmembrane</keyword>
<dbReference type="InterPro" id="IPR009003">
    <property type="entry name" value="Peptidase_S1_PA"/>
</dbReference>
<feature type="compositionally biased region" description="Polar residues" evidence="4">
    <location>
        <begin position="33"/>
        <end position="42"/>
    </location>
</feature>
<evidence type="ECO:0000313" key="8">
    <source>
        <dbReference type="Proteomes" id="UP000886886"/>
    </source>
</evidence>
<dbReference type="PROSITE" id="PS50106">
    <property type="entry name" value="PDZ"/>
    <property type="match status" value="1"/>
</dbReference>
<dbReference type="EMBL" id="DVFT01000016">
    <property type="protein sequence ID" value="HIQ95133.1"/>
    <property type="molecule type" value="Genomic_DNA"/>
</dbReference>
<dbReference type="AlphaFoldDB" id="A0A9D1D021"/>
<accession>A0A9D1D021</accession>
<dbReference type="Gene3D" id="2.40.10.10">
    <property type="entry name" value="Trypsin-like serine proteases"/>
    <property type="match status" value="2"/>
</dbReference>
<comment type="similarity">
    <text evidence="1">Belongs to the peptidase S1C family.</text>
</comment>
<gene>
    <name evidence="7" type="ORF">IAB26_01085</name>
</gene>
<dbReference type="SUPFAM" id="SSF50494">
    <property type="entry name" value="Trypsin-like serine proteases"/>
    <property type="match status" value="1"/>
</dbReference>
<keyword evidence="5" id="KW-0472">Membrane</keyword>
<dbReference type="InterPro" id="IPR001478">
    <property type="entry name" value="PDZ"/>
</dbReference>
<dbReference type="InterPro" id="IPR051201">
    <property type="entry name" value="Chloro_Bact_Ser_Proteases"/>
</dbReference>
<name>A0A9D1D021_9FIRM</name>
<keyword evidence="3" id="KW-0378">Hydrolase</keyword>
<dbReference type="Gene3D" id="2.30.42.10">
    <property type="match status" value="1"/>
</dbReference>
<feature type="compositionally biased region" description="Low complexity" evidence="4">
    <location>
        <begin position="495"/>
        <end position="517"/>
    </location>
</feature>
<evidence type="ECO:0000256" key="3">
    <source>
        <dbReference type="ARBA" id="ARBA00022801"/>
    </source>
</evidence>
<evidence type="ECO:0000313" key="7">
    <source>
        <dbReference type="EMBL" id="HIQ95133.1"/>
    </source>
</evidence>
<keyword evidence="2" id="KW-0645">Protease</keyword>
<proteinExistence type="inferred from homology"/>
<feature type="region of interest" description="Disordered" evidence="4">
    <location>
        <begin position="481"/>
        <end position="517"/>
    </location>
</feature>
<dbReference type="PRINTS" id="PR00834">
    <property type="entry name" value="PROTEASES2C"/>
</dbReference>
<evidence type="ECO:0000256" key="1">
    <source>
        <dbReference type="ARBA" id="ARBA00010541"/>
    </source>
</evidence>
<dbReference type="GO" id="GO:0006508">
    <property type="term" value="P:proteolysis"/>
    <property type="evidence" value="ECO:0007669"/>
    <property type="project" value="UniProtKB-KW"/>
</dbReference>
<evidence type="ECO:0000259" key="6">
    <source>
        <dbReference type="PROSITE" id="PS50106"/>
    </source>
</evidence>
<reference evidence="7" key="2">
    <citation type="journal article" date="2021" name="PeerJ">
        <title>Extensive microbial diversity within the chicken gut microbiome revealed by metagenomics and culture.</title>
        <authorList>
            <person name="Gilroy R."/>
            <person name="Ravi A."/>
            <person name="Getino M."/>
            <person name="Pursley I."/>
            <person name="Horton D.L."/>
            <person name="Alikhan N.F."/>
            <person name="Baker D."/>
            <person name="Gharbi K."/>
            <person name="Hall N."/>
            <person name="Watson M."/>
            <person name="Adriaenssens E.M."/>
            <person name="Foster-Nyarko E."/>
            <person name="Jarju S."/>
            <person name="Secka A."/>
            <person name="Antonio M."/>
            <person name="Oren A."/>
            <person name="Chaudhuri R.R."/>
            <person name="La Ragione R."/>
            <person name="Hildebrand F."/>
            <person name="Pallen M.J."/>
        </authorList>
    </citation>
    <scope>NUCLEOTIDE SEQUENCE</scope>
    <source>
        <strain evidence="7">ChiSjej3B21-11622</strain>
    </source>
</reference>
<feature type="compositionally biased region" description="Acidic residues" evidence="4">
    <location>
        <begin position="133"/>
        <end position="142"/>
    </location>
</feature>
<reference evidence="7" key="1">
    <citation type="submission" date="2020-10" db="EMBL/GenBank/DDBJ databases">
        <authorList>
            <person name="Gilroy R."/>
        </authorList>
    </citation>
    <scope>NUCLEOTIDE SEQUENCE</scope>
    <source>
        <strain evidence="7">ChiSjej3B21-11622</strain>
    </source>
</reference>
<dbReference type="Proteomes" id="UP000886886">
    <property type="component" value="Unassembled WGS sequence"/>
</dbReference>
<evidence type="ECO:0000256" key="2">
    <source>
        <dbReference type="ARBA" id="ARBA00022670"/>
    </source>
</evidence>
<dbReference type="InterPro" id="IPR043504">
    <property type="entry name" value="Peptidase_S1_PA_chymotrypsin"/>
</dbReference>
<sequence>MLNNYDNQNQQNENSVQNMNQESGSFYHYSYAANDNQSQNGNAGDGNGSPIMNHSSSGKEPKRNRNRKAMALAVAAALIVGVAGGTVINDAYHSRTTNSAATAEAATENQEETEIARAVDSKAEVMNLSAETSTEEATEETTETSASQGEDMTVEEVAAYAMPGMVAITNKSVTEVRDLFFGQTYEQEEESTGTGVIIGENDDELLIATNNHVVEGAQDLTVCFSVTTDNPDDSVVTAEIKGTDPNHDLAVISVKLDDITEGIKDQIRIMEIGSSSDLALGEQVVAIGNALGYGQSVTSGYVSALNREIETEDGTTNTYIQTDAAINPGNSGGALLNMQGQLIGINSAKAAATGVEGMGYAIPIDTAAPIIDELENIETRELVDEENRGYLGIQVSNVSSEAREIYNIPSGAFVSDVTEGSAAETAGLKRGDIITKIDGVIITSSDDLLTRMEYYAEGDQPTLTIMRSNNGEYEEQEITVTLDQKPQDETEEAETSGTETPTTENEGYDSGSDNYGYGNYGYDDYSEGYFFDMFPGMR</sequence>
<dbReference type="Pfam" id="PF13365">
    <property type="entry name" value="Trypsin_2"/>
    <property type="match status" value="1"/>
</dbReference>
<organism evidence="7 8">
    <name type="scientific">Candidatus Limivivens merdigallinarum</name>
    <dbReference type="NCBI Taxonomy" id="2840859"/>
    <lineage>
        <taxon>Bacteria</taxon>
        <taxon>Bacillati</taxon>
        <taxon>Bacillota</taxon>
        <taxon>Clostridia</taxon>
        <taxon>Lachnospirales</taxon>
        <taxon>Lachnospiraceae</taxon>
        <taxon>Lachnospiraceae incertae sedis</taxon>
        <taxon>Candidatus Limivivens</taxon>
    </lineage>
</organism>
<dbReference type="SUPFAM" id="SSF50156">
    <property type="entry name" value="PDZ domain-like"/>
    <property type="match status" value="1"/>
</dbReference>
<feature type="region of interest" description="Disordered" evidence="4">
    <location>
        <begin position="33"/>
        <end position="65"/>
    </location>
</feature>
<evidence type="ECO:0000256" key="4">
    <source>
        <dbReference type="SAM" id="MobiDB-lite"/>
    </source>
</evidence>
<feature type="domain" description="PDZ" evidence="6">
    <location>
        <begin position="380"/>
        <end position="469"/>
    </location>
</feature>
<evidence type="ECO:0000256" key="5">
    <source>
        <dbReference type="SAM" id="Phobius"/>
    </source>
</evidence>
<dbReference type="InterPro" id="IPR036034">
    <property type="entry name" value="PDZ_sf"/>
</dbReference>
<feature type="transmembrane region" description="Helical" evidence="5">
    <location>
        <begin position="69"/>
        <end position="88"/>
    </location>
</feature>
<dbReference type="PANTHER" id="PTHR43343:SF3">
    <property type="entry name" value="PROTEASE DO-LIKE 8, CHLOROPLASTIC"/>
    <property type="match status" value="1"/>
</dbReference>
<keyword evidence="5" id="KW-1133">Transmembrane helix</keyword>